<comment type="catalytic activity">
    <reaction evidence="5">
        <text>a ribonucleotidyl-ribonucleotide-RNA + H2O = a 3'-end ribonucleotide-RNA + a 5'-end 5'-phospho-ribonucleoside-RNA + H(+)</text>
        <dbReference type="Rhea" id="RHEA:68096"/>
        <dbReference type="Rhea" id="RHEA-COMP:15179"/>
        <dbReference type="Rhea" id="RHEA-COMP:17355"/>
        <dbReference type="Rhea" id="RHEA-COMP:17428"/>
        <dbReference type="ChEBI" id="CHEBI:15377"/>
        <dbReference type="ChEBI" id="CHEBI:15378"/>
        <dbReference type="ChEBI" id="CHEBI:74896"/>
        <dbReference type="ChEBI" id="CHEBI:138282"/>
        <dbReference type="ChEBI" id="CHEBI:173118"/>
    </reaction>
    <physiologicalReaction direction="left-to-right" evidence="5">
        <dbReference type="Rhea" id="RHEA:68097"/>
    </physiologicalReaction>
</comment>
<dbReference type="GO" id="GO:0031123">
    <property type="term" value="P:RNA 3'-end processing"/>
    <property type="evidence" value="ECO:0007669"/>
    <property type="project" value="UniProtKB-ARBA"/>
</dbReference>
<dbReference type="InterPro" id="IPR039344">
    <property type="entry name" value="MBLAC1"/>
</dbReference>
<comment type="subcellular location">
    <subcellularLocation>
        <location evidence="1">Cytoplasm</location>
        <location evidence="1">Cytosol</location>
    </subcellularLocation>
</comment>
<evidence type="ECO:0000313" key="8">
    <source>
        <dbReference type="EMBL" id="KAG8226969.1"/>
    </source>
</evidence>
<dbReference type="CDD" id="cd07711">
    <property type="entry name" value="MBLAC1-like_MBL-fold"/>
    <property type="match status" value="1"/>
</dbReference>
<keyword evidence="9" id="KW-1185">Reference proteome</keyword>
<dbReference type="SUPFAM" id="SSF56281">
    <property type="entry name" value="Metallo-hydrolase/oxidoreductase"/>
    <property type="match status" value="1"/>
</dbReference>
<dbReference type="AlphaFoldDB" id="A0A8K0P0T0"/>
<dbReference type="Proteomes" id="UP000792457">
    <property type="component" value="Unassembled WGS sequence"/>
</dbReference>
<sequence>MSYEVHVLSDGYSTESNGYFYANCTCSLLIGKHNIIVDTMNPWSKETIINGLRKYGLSCDDVNYVVCTHGHSDHVGNNNLFLGAKQIVGYDISFENCFFSHDFKHGVPYVIDDEVYVMATPGHTHADVSVVARTKAHGIVAVVGDLFERVEDIENPSLWREIGGSEQPELQETNRAKILKLADHIIPGHGPMFQVTKKMRECCKST</sequence>
<dbReference type="Gene3D" id="3.60.15.10">
    <property type="entry name" value="Ribonuclease Z/Hydroxyacylglutathione hydrolase-like"/>
    <property type="match status" value="1"/>
</dbReference>
<evidence type="ECO:0000256" key="4">
    <source>
        <dbReference type="ARBA" id="ARBA00032988"/>
    </source>
</evidence>
<evidence type="ECO:0000256" key="1">
    <source>
        <dbReference type="ARBA" id="ARBA00004514"/>
    </source>
</evidence>
<accession>A0A8K0P0T0</accession>
<proteinExistence type="predicted"/>
<comment type="subunit">
    <text evidence="2">Homodimer.</text>
</comment>
<evidence type="ECO:0000256" key="2">
    <source>
        <dbReference type="ARBA" id="ARBA00011738"/>
    </source>
</evidence>
<evidence type="ECO:0000259" key="7">
    <source>
        <dbReference type="SMART" id="SM00849"/>
    </source>
</evidence>
<dbReference type="GO" id="GO:0005829">
    <property type="term" value="C:cytosol"/>
    <property type="evidence" value="ECO:0007669"/>
    <property type="project" value="UniProtKB-SubCell"/>
</dbReference>
<reference evidence="8" key="1">
    <citation type="submission" date="2013-04" db="EMBL/GenBank/DDBJ databases">
        <authorList>
            <person name="Qu J."/>
            <person name="Murali S.C."/>
            <person name="Bandaranaike D."/>
            <person name="Bellair M."/>
            <person name="Blankenburg K."/>
            <person name="Chao H."/>
            <person name="Dinh H."/>
            <person name="Doddapaneni H."/>
            <person name="Downs B."/>
            <person name="Dugan-Rocha S."/>
            <person name="Elkadiri S."/>
            <person name="Gnanaolivu R.D."/>
            <person name="Hernandez B."/>
            <person name="Javaid M."/>
            <person name="Jayaseelan J.C."/>
            <person name="Lee S."/>
            <person name="Li M."/>
            <person name="Ming W."/>
            <person name="Munidasa M."/>
            <person name="Muniz J."/>
            <person name="Nguyen L."/>
            <person name="Ongeri F."/>
            <person name="Osuji N."/>
            <person name="Pu L.-L."/>
            <person name="Puazo M."/>
            <person name="Qu C."/>
            <person name="Quiroz J."/>
            <person name="Raj R."/>
            <person name="Weissenberger G."/>
            <person name="Xin Y."/>
            <person name="Zou X."/>
            <person name="Han Y."/>
            <person name="Richards S."/>
            <person name="Worley K."/>
            <person name="Muzny D."/>
            <person name="Gibbs R."/>
        </authorList>
    </citation>
    <scope>NUCLEOTIDE SEQUENCE</scope>
    <source>
        <strain evidence="8">Sampled in the wild</strain>
    </source>
</reference>
<protein>
    <recommendedName>
        <fullName evidence="3">Metallo-beta-lactamase domain-containing protein 1</fullName>
    </recommendedName>
    <alternativeName>
        <fullName evidence="4">Endoribonuclease MBLAC1</fullName>
    </alternativeName>
</protein>
<evidence type="ECO:0000256" key="3">
    <source>
        <dbReference type="ARBA" id="ARBA00014856"/>
    </source>
</evidence>
<dbReference type="Pfam" id="PF00753">
    <property type="entry name" value="Lactamase_B"/>
    <property type="match status" value="1"/>
</dbReference>
<name>A0A8K0P0T0_LADFU</name>
<comment type="function">
    <text evidence="6">Endoribonuclease that catalyzes the hydrolysis of histone-coding pre-mRNA 3'-end. Involved in histone pre-mRNA processing during the S-phase of the cell cycle, which is required for entering/progressing through S-phase. Cleaves histone pre-mRNA at a major and a minor cleavage site after the 5'-ACCCA-3' and the 5'-ACCCACA-3' sequence, respectively, and located downstream of the stem-loop. May require the presence of the HDE element located at the histone pre-RNA 3'-end to avoid non-specific cleavage.</text>
</comment>
<comment type="caution">
    <text evidence="8">The sequence shown here is derived from an EMBL/GenBank/DDBJ whole genome shotgun (WGS) entry which is preliminary data.</text>
</comment>
<dbReference type="OrthoDB" id="10250730at2759"/>
<organism evidence="8 9">
    <name type="scientific">Ladona fulva</name>
    <name type="common">Scarce chaser dragonfly</name>
    <name type="synonym">Libellula fulva</name>
    <dbReference type="NCBI Taxonomy" id="123851"/>
    <lineage>
        <taxon>Eukaryota</taxon>
        <taxon>Metazoa</taxon>
        <taxon>Ecdysozoa</taxon>
        <taxon>Arthropoda</taxon>
        <taxon>Hexapoda</taxon>
        <taxon>Insecta</taxon>
        <taxon>Pterygota</taxon>
        <taxon>Palaeoptera</taxon>
        <taxon>Odonata</taxon>
        <taxon>Epiprocta</taxon>
        <taxon>Anisoptera</taxon>
        <taxon>Libelluloidea</taxon>
        <taxon>Libellulidae</taxon>
        <taxon>Ladona</taxon>
    </lineage>
</organism>
<evidence type="ECO:0000313" key="9">
    <source>
        <dbReference type="Proteomes" id="UP000792457"/>
    </source>
</evidence>
<dbReference type="SMART" id="SM00849">
    <property type="entry name" value="Lactamase_B"/>
    <property type="match status" value="1"/>
</dbReference>
<dbReference type="PANTHER" id="PTHR23200">
    <property type="entry name" value="METALLO-BETA-LACTAMASE DOMAIN-CONTAINING PROTEIN 1"/>
    <property type="match status" value="1"/>
</dbReference>
<evidence type="ECO:0000256" key="5">
    <source>
        <dbReference type="ARBA" id="ARBA00044690"/>
    </source>
</evidence>
<dbReference type="PANTHER" id="PTHR23200:SF48">
    <property type="entry name" value="METALLO-BETA-LACTAMASE DOMAIN-CONTAINING PROTEIN 1"/>
    <property type="match status" value="1"/>
</dbReference>
<feature type="domain" description="Metallo-beta-lactamase" evidence="7">
    <location>
        <begin position="23"/>
        <end position="189"/>
    </location>
</feature>
<dbReference type="EMBL" id="KZ308306">
    <property type="protein sequence ID" value="KAG8226969.1"/>
    <property type="molecule type" value="Genomic_DNA"/>
</dbReference>
<dbReference type="InterPro" id="IPR036866">
    <property type="entry name" value="RibonucZ/Hydroxyglut_hydro"/>
</dbReference>
<reference evidence="8" key="2">
    <citation type="submission" date="2017-10" db="EMBL/GenBank/DDBJ databases">
        <title>Ladona fulva Genome sequencing and assembly.</title>
        <authorList>
            <person name="Murali S."/>
            <person name="Richards S."/>
            <person name="Bandaranaike D."/>
            <person name="Bellair M."/>
            <person name="Blankenburg K."/>
            <person name="Chao H."/>
            <person name="Dinh H."/>
            <person name="Doddapaneni H."/>
            <person name="Dugan-Rocha S."/>
            <person name="Elkadiri S."/>
            <person name="Gnanaolivu R."/>
            <person name="Hernandez B."/>
            <person name="Skinner E."/>
            <person name="Javaid M."/>
            <person name="Lee S."/>
            <person name="Li M."/>
            <person name="Ming W."/>
            <person name="Munidasa M."/>
            <person name="Muniz J."/>
            <person name="Nguyen L."/>
            <person name="Hughes D."/>
            <person name="Osuji N."/>
            <person name="Pu L.-L."/>
            <person name="Puazo M."/>
            <person name="Qu C."/>
            <person name="Quiroz J."/>
            <person name="Raj R."/>
            <person name="Weissenberger G."/>
            <person name="Xin Y."/>
            <person name="Zou X."/>
            <person name="Han Y."/>
            <person name="Worley K."/>
            <person name="Muzny D."/>
            <person name="Gibbs R."/>
        </authorList>
    </citation>
    <scope>NUCLEOTIDE SEQUENCE</scope>
    <source>
        <strain evidence="8">Sampled in the wild</strain>
    </source>
</reference>
<dbReference type="InterPro" id="IPR001279">
    <property type="entry name" value="Metallo-B-lactamas"/>
</dbReference>
<evidence type="ECO:0000256" key="6">
    <source>
        <dbReference type="ARBA" id="ARBA00045869"/>
    </source>
</evidence>
<gene>
    <name evidence="8" type="ORF">J437_LFUL009520</name>
</gene>